<dbReference type="Proteomes" id="UP000031523">
    <property type="component" value="Chromosome"/>
</dbReference>
<dbReference type="SUPFAM" id="SSF51182">
    <property type="entry name" value="RmlC-like cupins"/>
    <property type="match status" value="1"/>
</dbReference>
<accession>A0A0B5ERS6</accession>
<sequence>MTKIILPEDRPAGRRGFEIVLPSSLTDGAASLVEAHVSEAMSGPPLHTHAESDETYFVLGGALIMIIDGKLTELRAGGLAHISKDTSHTWATRPDEGAHFLTLHLPGGYELYHPTALHAEHEKGGPLEQKDLFELAARFDWRLAGPPEPHRLTPTGVLVPAGKADAEAEATKALATAEYERALAASIEAADSGS</sequence>
<dbReference type="Pfam" id="PF07883">
    <property type="entry name" value="Cupin_2"/>
    <property type="match status" value="1"/>
</dbReference>
<dbReference type="PANTHER" id="PTHR36440">
    <property type="entry name" value="PUTATIVE (AFU_ORTHOLOGUE AFUA_8G07350)-RELATED"/>
    <property type="match status" value="1"/>
</dbReference>
<dbReference type="InterPro" id="IPR053146">
    <property type="entry name" value="QDO-like"/>
</dbReference>
<dbReference type="InterPro" id="IPR013096">
    <property type="entry name" value="Cupin_2"/>
</dbReference>
<organism evidence="2 3">
    <name type="scientific">Streptomyces albus (strain ATCC 21838 / DSM 41398 / FERM P-419 / JCM 4703 / NBRC 107858)</name>
    <dbReference type="NCBI Taxonomy" id="1081613"/>
    <lineage>
        <taxon>Bacteria</taxon>
        <taxon>Bacillati</taxon>
        <taxon>Actinomycetota</taxon>
        <taxon>Actinomycetes</taxon>
        <taxon>Kitasatosporales</taxon>
        <taxon>Streptomycetaceae</taxon>
        <taxon>Streptomyces</taxon>
    </lineage>
</organism>
<evidence type="ECO:0000313" key="2">
    <source>
        <dbReference type="EMBL" id="AJE85533.1"/>
    </source>
</evidence>
<gene>
    <name evidence="2" type="ORF">SLNWT_5157</name>
</gene>
<keyword evidence="3" id="KW-1185">Reference proteome</keyword>
<dbReference type="InterPro" id="IPR011051">
    <property type="entry name" value="RmlC_Cupin_sf"/>
</dbReference>
<dbReference type="PANTHER" id="PTHR36440:SF1">
    <property type="entry name" value="PUTATIVE (AFU_ORTHOLOGUE AFUA_8G07350)-RELATED"/>
    <property type="match status" value="1"/>
</dbReference>
<evidence type="ECO:0000259" key="1">
    <source>
        <dbReference type="Pfam" id="PF07883"/>
    </source>
</evidence>
<protein>
    <recommendedName>
        <fullName evidence="1">Cupin type-2 domain-containing protein</fullName>
    </recommendedName>
</protein>
<reference evidence="2 3" key="1">
    <citation type="submission" date="2015-01" db="EMBL/GenBank/DDBJ databases">
        <title>Enhanced salinomycin production by adjusting the supply of polyketide extender units in Streptomyce albus DSM 41398.</title>
        <authorList>
            <person name="Lu C."/>
        </authorList>
    </citation>
    <scope>NUCLEOTIDE SEQUENCE [LARGE SCALE GENOMIC DNA]</scope>
    <source>
        <strain evidence="3">ATCC 21838 / DSM 41398 / FERM P-419 / JCM 4703 / NBRC 107858</strain>
    </source>
</reference>
<dbReference type="InterPro" id="IPR014710">
    <property type="entry name" value="RmlC-like_jellyroll"/>
</dbReference>
<evidence type="ECO:0000313" key="3">
    <source>
        <dbReference type="Proteomes" id="UP000031523"/>
    </source>
</evidence>
<feature type="domain" description="Cupin type-2" evidence="1">
    <location>
        <begin position="44"/>
        <end position="102"/>
    </location>
</feature>
<name>A0A0B5ERS6_STRA4</name>
<dbReference type="Gene3D" id="2.60.120.10">
    <property type="entry name" value="Jelly Rolls"/>
    <property type="match status" value="1"/>
</dbReference>
<proteinExistence type="predicted"/>
<dbReference type="EMBL" id="CP010519">
    <property type="protein sequence ID" value="AJE85533.1"/>
    <property type="molecule type" value="Genomic_DNA"/>
</dbReference>
<dbReference type="AlphaFoldDB" id="A0A0B5ERS6"/>
<dbReference type="KEGG" id="sals:SLNWT_5157"/>